<dbReference type="SUPFAM" id="SSF52172">
    <property type="entry name" value="CheY-like"/>
    <property type="match status" value="1"/>
</dbReference>
<dbReference type="SMART" id="SM00862">
    <property type="entry name" value="Trans_reg_C"/>
    <property type="match status" value="1"/>
</dbReference>
<dbReference type="EMBL" id="CP062983">
    <property type="protein sequence ID" value="QPC83373.1"/>
    <property type="molecule type" value="Genomic_DNA"/>
</dbReference>
<feature type="DNA-binding region" description="OmpR/PhoB-type" evidence="3">
    <location>
        <begin position="141"/>
        <end position="240"/>
    </location>
</feature>
<protein>
    <submittedName>
        <fullName evidence="6">Response regulator transcription factor</fullName>
    </submittedName>
</protein>
<dbReference type="AlphaFoldDB" id="A0A7S8EAG5"/>
<dbReference type="Pfam" id="PF00072">
    <property type="entry name" value="Response_reg"/>
    <property type="match status" value="1"/>
</dbReference>
<keyword evidence="1 3" id="KW-0238">DNA-binding</keyword>
<organism evidence="6 7">
    <name type="scientific">Phototrophicus methaneseepsis</name>
    <dbReference type="NCBI Taxonomy" id="2710758"/>
    <lineage>
        <taxon>Bacteria</taxon>
        <taxon>Bacillati</taxon>
        <taxon>Chloroflexota</taxon>
        <taxon>Candidatus Thermofontia</taxon>
        <taxon>Phototrophicales</taxon>
        <taxon>Phototrophicaceae</taxon>
        <taxon>Phototrophicus</taxon>
    </lineage>
</organism>
<feature type="domain" description="OmpR/PhoB-type" evidence="5">
    <location>
        <begin position="141"/>
        <end position="240"/>
    </location>
</feature>
<dbReference type="GO" id="GO:0005829">
    <property type="term" value="C:cytosol"/>
    <property type="evidence" value="ECO:0007669"/>
    <property type="project" value="TreeGrafter"/>
</dbReference>
<feature type="domain" description="Response regulatory" evidence="4">
    <location>
        <begin position="19"/>
        <end position="132"/>
    </location>
</feature>
<keyword evidence="2" id="KW-0597">Phosphoprotein</keyword>
<feature type="modified residue" description="4-aspartylphosphate" evidence="2">
    <location>
        <position position="68"/>
    </location>
</feature>
<dbReference type="InterPro" id="IPR011006">
    <property type="entry name" value="CheY-like_superfamily"/>
</dbReference>
<dbReference type="InterPro" id="IPR001867">
    <property type="entry name" value="OmpR/PhoB-type_DNA-bd"/>
</dbReference>
<dbReference type="PROSITE" id="PS51755">
    <property type="entry name" value="OMPR_PHOB"/>
    <property type="match status" value="1"/>
</dbReference>
<evidence type="ECO:0000256" key="2">
    <source>
        <dbReference type="PROSITE-ProRule" id="PRU00169"/>
    </source>
</evidence>
<dbReference type="InterPro" id="IPR036388">
    <property type="entry name" value="WH-like_DNA-bd_sf"/>
</dbReference>
<name>A0A7S8EAG5_9CHLR</name>
<accession>A0A7S8EAG5</accession>
<evidence type="ECO:0000256" key="1">
    <source>
        <dbReference type="ARBA" id="ARBA00023125"/>
    </source>
</evidence>
<dbReference type="RefSeq" id="WP_195171440.1">
    <property type="nucleotide sequence ID" value="NZ_CP062983.1"/>
</dbReference>
<dbReference type="Gene3D" id="6.10.250.690">
    <property type="match status" value="1"/>
</dbReference>
<dbReference type="InterPro" id="IPR001789">
    <property type="entry name" value="Sig_transdc_resp-reg_receiver"/>
</dbReference>
<dbReference type="PANTHER" id="PTHR48111">
    <property type="entry name" value="REGULATOR OF RPOS"/>
    <property type="match status" value="1"/>
</dbReference>
<evidence type="ECO:0000313" key="7">
    <source>
        <dbReference type="Proteomes" id="UP000594468"/>
    </source>
</evidence>
<dbReference type="GO" id="GO:0000156">
    <property type="term" value="F:phosphorelay response regulator activity"/>
    <property type="evidence" value="ECO:0007669"/>
    <property type="project" value="TreeGrafter"/>
</dbReference>
<evidence type="ECO:0000259" key="5">
    <source>
        <dbReference type="PROSITE" id="PS51755"/>
    </source>
</evidence>
<dbReference type="SMART" id="SM00448">
    <property type="entry name" value="REC"/>
    <property type="match status" value="1"/>
</dbReference>
<gene>
    <name evidence="6" type="ORF">G4Y79_03050</name>
</gene>
<keyword evidence="7" id="KW-1185">Reference proteome</keyword>
<proteinExistence type="predicted"/>
<sequence length="251" mass="28076">MVYEELNQIANATDAYKARALVIDTEQGIRRQLKIVLRSQGFDVVEAQTAQGGLDQIAAARPDVILADLDLPDAGDVHFIHAIHDVAHVPVLILSSEDNAIQKINALDAGAEDYILKPFSTGELLARVRVALRRTRMVNYVDVFRCGELEVDFIHRIVRIQGHIINLTLTEYDLLRYLIANADQPVTHQSLWGEIRGSSEPLDIHTVRVHMSNLRHKLEQGPATTNPIVTEVGIGYRFQTETQQETISSQT</sequence>
<evidence type="ECO:0000256" key="3">
    <source>
        <dbReference type="PROSITE-ProRule" id="PRU01091"/>
    </source>
</evidence>
<dbReference type="GO" id="GO:0032993">
    <property type="term" value="C:protein-DNA complex"/>
    <property type="evidence" value="ECO:0007669"/>
    <property type="project" value="TreeGrafter"/>
</dbReference>
<dbReference type="CDD" id="cd00383">
    <property type="entry name" value="trans_reg_C"/>
    <property type="match status" value="1"/>
</dbReference>
<dbReference type="KEGG" id="pmet:G4Y79_03050"/>
<dbReference type="PROSITE" id="PS50110">
    <property type="entry name" value="RESPONSE_REGULATORY"/>
    <property type="match status" value="1"/>
</dbReference>
<dbReference type="Proteomes" id="UP000594468">
    <property type="component" value="Chromosome"/>
</dbReference>
<dbReference type="PANTHER" id="PTHR48111:SF50">
    <property type="entry name" value="KDP OPERON TRANSCRIPTIONAL REGULATORY PROTEIN KDPE"/>
    <property type="match status" value="1"/>
</dbReference>
<dbReference type="Gene3D" id="3.40.50.2300">
    <property type="match status" value="1"/>
</dbReference>
<dbReference type="InterPro" id="IPR039420">
    <property type="entry name" value="WalR-like"/>
</dbReference>
<evidence type="ECO:0000313" key="6">
    <source>
        <dbReference type="EMBL" id="QPC83373.1"/>
    </source>
</evidence>
<reference evidence="6 7" key="1">
    <citation type="submission" date="2020-02" db="EMBL/GenBank/DDBJ databases">
        <authorList>
            <person name="Zheng R.K."/>
            <person name="Sun C.M."/>
        </authorList>
    </citation>
    <scope>NUCLEOTIDE SEQUENCE [LARGE SCALE GENOMIC DNA]</scope>
    <source>
        <strain evidence="7">rifampicinis</strain>
    </source>
</reference>
<dbReference type="GO" id="GO:0000976">
    <property type="term" value="F:transcription cis-regulatory region binding"/>
    <property type="evidence" value="ECO:0007669"/>
    <property type="project" value="TreeGrafter"/>
</dbReference>
<dbReference type="GO" id="GO:0006355">
    <property type="term" value="P:regulation of DNA-templated transcription"/>
    <property type="evidence" value="ECO:0007669"/>
    <property type="project" value="InterPro"/>
</dbReference>
<evidence type="ECO:0000259" key="4">
    <source>
        <dbReference type="PROSITE" id="PS50110"/>
    </source>
</evidence>
<dbReference type="Gene3D" id="1.10.10.10">
    <property type="entry name" value="Winged helix-like DNA-binding domain superfamily/Winged helix DNA-binding domain"/>
    <property type="match status" value="1"/>
</dbReference>
<dbReference type="Pfam" id="PF00486">
    <property type="entry name" value="Trans_reg_C"/>
    <property type="match status" value="1"/>
</dbReference>